<protein>
    <submittedName>
        <fullName evidence="2">Uncharacterized protein</fullName>
    </submittedName>
</protein>
<evidence type="ECO:0000313" key="2">
    <source>
        <dbReference type="EMBL" id="MPC42794.1"/>
    </source>
</evidence>
<feature type="region of interest" description="Disordered" evidence="1">
    <location>
        <begin position="1"/>
        <end position="54"/>
    </location>
</feature>
<reference evidence="2 3" key="1">
    <citation type="submission" date="2019-05" db="EMBL/GenBank/DDBJ databases">
        <title>Another draft genome of Portunus trituberculatus and its Hox gene families provides insights of decapod evolution.</title>
        <authorList>
            <person name="Jeong J.-H."/>
            <person name="Song I."/>
            <person name="Kim S."/>
            <person name="Choi T."/>
            <person name="Kim D."/>
            <person name="Ryu S."/>
            <person name="Kim W."/>
        </authorList>
    </citation>
    <scope>NUCLEOTIDE SEQUENCE [LARGE SCALE GENOMIC DNA]</scope>
    <source>
        <tissue evidence="2">Muscle</tissue>
    </source>
</reference>
<keyword evidence="3" id="KW-1185">Reference proteome</keyword>
<proteinExistence type="predicted"/>
<comment type="caution">
    <text evidence="2">The sequence shown here is derived from an EMBL/GenBank/DDBJ whole genome shotgun (WGS) entry which is preliminary data.</text>
</comment>
<accession>A0A5B7FE53</accession>
<sequence>MTRLITPSVPPFTSRSPPTAWSPSHAALPLHSQYSTTASPLHGTEQGAMGDRSPSEAWVAADFTGGRLSDGRPGWCDAGAALFALLITPAFHRSRPSPPQPSTVFLNPCPRSLRFRPCLPLTVP</sequence>
<organism evidence="2 3">
    <name type="scientific">Portunus trituberculatus</name>
    <name type="common">Swimming crab</name>
    <name type="synonym">Neptunus trituberculatus</name>
    <dbReference type="NCBI Taxonomy" id="210409"/>
    <lineage>
        <taxon>Eukaryota</taxon>
        <taxon>Metazoa</taxon>
        <taxon>Ecdysozoa</taxon>
        <taxon>Arthropoda</taxon>
        <taxon>Crustacea</taxon>
        <taxon>Multicrustacea</taxon>
        <taxon>Malacostraca</taxon>
        <taxon>Eumalacostraca</taxon>
        <taxon>Eucarida</taxon>
        <taxon>Decapoda</taxon>
        <taxon>Pleocyemata</taxon>
        <taxon>Brachyura</taxon>
        <taxon>Eubrachyura</taxon>
        <taxon>Portunoidea</taxon>
        <taxon>Portunidae</taxon>
        <taxon>Portuninae</taxon>
        <taxon>Portunus</taxon>
    </lineage>
</organism>
<dbReference type="AlphaFoldDB" id="A0A5B7FE53"/>
<gene>
    <name evidence="2" type="ORF">E2C01_036425</name>
</gene>
<evidence type="ECO:0000256" key="1">
    <source>
        <dbReference type="SAM" id="MobiDB-lite"/>
    </source>
</evidence>
<dbReference type="EMBL" id="VSRR010005571">
    <property type="protein sequence ID" value="MPC42794.1"/>
    <property type="molecule type" value="Genomic_DNA"/>
</dbReference>
<name>A0A5B7FE53_PORTR</name>
<feature type="compositionally biased region" description="Polar residues" evidence="1">
    <location>
        <begin position="11"/>
        <end position="22"/>
    </location>
</feature>
<dbReference type="Proteomes" id="UP000324222">
    <property type="component" value="Unassembled WGS sequence"/>
</dbReference>
<evidence type="ECO:0000313" key="3">
    <source>
        <dbReference type="Proteomes" id="UP000324222"/>
    </source>
</evidence>